<accession>A0A4V1IMV2</accession>
<evidence type="ECO:0000313" key="3">
    <source>
        <dbReference type="Proteomes" id="UP000257039"/>
    </source>
</evidence>
<organism evidence="1 3">
    <name type="scientific">Zooshikella ganghwensis</name>
    <dbReference type="NCBI Taxonomy" id="202772"/>
    <lineage>
        <taxon>Bacteria</taxon>
        <taxon>Pseudomonadati</taxon>
        <taxon>Pseudomonadota</taxon>
        <taxon>Gammaproteobacteria</taxon>
        <taxon>Oceanospirillales</taxon>
        <taxon>Zooshikellaceae</taxon>
        <taxon>Zooshikella</taxon>
    </lineage>
</organism>
<name>A0A4V1IMV2_9GAMM</name>
<sequence length="117" mass="12907">MNMEPRHFGEFILKEIDGFSRGERMVTGGLYPVGTVLGEITATKQLTALNPTADDGSKKAVAILMGITDARTDDQKAVVIEQLTTVRKADLEWPTGITDEQKETALNELKEKFIIAR</sequence>
<evidence type="ECO:0000313" key="2">
    <source>
        <dbReference type="EMBL" id="RDH41550.1"/>
    </source>
</evidence>
<dbReference type="EMBL" id="NDXW01000007">
    <property type="protein sequence ID" value="RDH41550.1"/>
    <property type="molecule type" value="Genomic_DNA"/>
</dbReference>
<dbReference type="Gene3D" id="2.40.300.10">
    <property type="entry name" value="Head decoration protein D"/>
    <property type="match status" value="1"/>
</dbReference>
<dbReference type="InterPro" id="IPR004195">
    <property type="entry name" value="Head_decoration_D"/>
</dbReference>
<proteinExistence type="predicted"/>
<reference evidence="1 3" key="1">
    <citation type="submission" date="2017-04" db="EMBL/GenBank/DDBJ databases">
        <title>Draft genome sequence of Zooshikella ganghwensis VG4 isolated from Red Sea sediments.</title>
        <authorList>
            <person name="Rehman Z."/>
            <person name="Alam I."/>
            <person name="Kamau A."/>
            <person name="Bajic V."/>
            <person name="Leiknes T."/>
        </authorList>
    </citation>
    <scope>NUCLEOTIDE SEQUENCE [LARGE SCALE GENOMIC DNA]</scope>
    <source>
        <strain evidence="1 3">VG4</strain>
    </source>
</reference>
<protein>
    <submittedName>
        <fullName evidence="1">Head decoration protein</fullName>
    </submittedName>
</protein>
<keyword evidence="3" id="KW-1185">Reference proteome</keyword>
<dbReference type="Pfam" id="PF02924">
    <property type="entry name" value="HDPD"/>
    <property type="match status" value="1"/>
</dbReference>
<dbReference type="EMBL" id="NDXW01000008">
    <property type="protein sequence ID" value="RDH41521.1"/>
    <property type="molecule type" value="Genomic_DNA"/>
</dbReference>
<comment type="caution">
    <text evidence="1">The sequence shown here is derived from an EMBL/GenBank/DDBJ whole genome shotgun (WGS) entry which is preliminary data.</text>
</comment>
<dbReference type="AlphaFoldDB" id="A0A4V1IMV2"/>
<dbReference type="Proteomes" id="UP000257039">
    <property type="component" value="Unassembled WGS sequence"/>
</dbReference>
<gene>
    <name evidence="2" type="ORF">B9G39_27775</name>
    <name evidence="1" type="ORF">B9G39_28305</name>
</gene>
<evidence type="ECO:0000313" key="1">
    <source>
        <dbReference type="EMBL" id="RDH41521.1"/>
    </source>
</evidence>